<dbReference type="InterPro" id="IPR045093">
    <property type="entry name" value="Cullin"/>
</dbReference>
<dbReference type="FunFam" id="1.20.1310.10:FF:000035">
    <property type="entry name" value="Ubiquitin ligase subunit CulD, putative"/>
    <property type="match status" value="1"/>
</dbReference>
<evidence type="ECO:0000256" key="4">
    <source>
        <dbReference type="PROSITE-ProRule" id="PRU00330"/>
    </source>
</evidence>
<evidence type="ECO:0000313" key="9">
    <source>
        <dbReference type="Proteomes" id="UP000799777"/>
    </source>
</evidence>
<dbReference type="OrthoDB" id="27073at2759"/>
<name>A0A9P4H1X6_9PLEO</name>
<evidence type="ECO:0000256" key="1">
    <source>
        <dbReference type="ARBA" id="ARBA00006019"/>
    </source>
</evidence>
<dbReference type="Gene3D" id="1.10.10.10">
    <property type="entry name" value="Winged helix-like DNA-binding domain superfamily/Winged helix DNA-binding domain"/>
    <property type="match status" value="1"/>
</dbReference>
<dbReference type="SUPFAM" id="SSF75632">
    <property type="entry name" value="Cullin homology domain"/>
    <property type="match status" value="1"/>
</dbReference>
<dbReference type="SUPFAM" id="SSF46785">
    <property type="entry name" value="Winged helix' DNA-binding domain"/>
    <property type="match status" value="1"/>
</dbReference>
<organism evidence="8 9">
    <name type="scientific">Setomelanomma holmii</name>
    <dbReference type="NCBI Taxonomy" id="210430"/>
    <lineage>
        <taxon>Eukaryota</taxon>
        <taxon>Fungi</taxon>
        <taxon>Dikarya</taxon>
        <taxon>Ascomycota</taxon>
        <taxon>Pezizomycotina</taxon>
        <taxon>Dothideomycetes</taxon>
        <taxon>Pleosporomycetidae</taxon>
        <taxon>Pleosporales</taxon>
        <taxon>Pleosporineae</taxon>
        <taxon>Phaeosphaeriaceae</taxon>
        <taxon>Setomelanomma</taxon>
    </lineage>
</organism>
<dbReference type="InterPro" id="IPR059120">
    <property type="entry name" value="Cullin-like_AB"/>
</dbReference>
<dbReference type="Pfam" id="PF26557">
    <property type="entry name" value="Cullin_AB"/>
    <property type="match status" value="1"/>
</dbReference>
<evidence type="ECO:0000256" key="6">
    <source>
        <dbReference type="SAM" id="MobiDB-lite"/>
    </source>
</evidence>
<evidence type="ECO:0000256" key="5">
    <source>
        <dbReference type="RuleBase" id="RU003829"/>
    </source>
</evidence>
<dbReference type="SMART" id="SM00182">
    <property type="entry name" value="CULLIN"/>
    <property type="match status" value="1"/>
</dbReference>
<dbReference type="Gene3D" id="1.20.1310.10">
    <property type="entry name" value="Cullin Repeats"/>
    <property type="match status" value="4"/>
</dbReference>
<gene>
    <name evidence="8" type="ORF">EK21DRAFT_117061</name>
</gene>
<dbReference type="PROSITE" id="PS50069">
    <property type="entry name" value="CULLIN_2"/>
    <property type="match status" value="1"/>
</dbReference>
<dbReference type="InterPro" id="IPR036388">
    <property type="entry name" value="WH-like_DNA-bd_sf"/>
</dbReference>
<dbReference type="Pfam" id="PF00888">
    <property type="entry name" value="Cullin"/>
    <property type="match status" value="1"/>
</dbReference>
<dbReference type="InterPro" id="IPR016158">
    <property type="entry name" value="Cullin_homology"/>
</dbReference>
<comment type="similarity">
    <text evidence="1 4 5">Belongs to the cullin family.</text>
</comment>
<keyword evidence="9" id="KW-1185">Reference proteome</keyword>
<reference evidence="8" key="1">
    <citation type="journal article" date="2020" name="Stud. Mycol.">
        <title>101 Dothideomycetes genomes: a test case for predicting lifestyles and emergence of pathogens.</title>
        <authorList>
            <person name="Haridas S."/>
            <person name="Albert R."/>
            <person name="Binder M."/>
            <person name="Bloem J."/>
            <person name="Labutti K."/>
            <person name="Salamov A."/>
            <person name="Andreopoulos B."/>
            <person name="Baker S."/>
            <person name="Barry K."/>
            <person name="Bills G."/>
            <person name="Bluhm B."/>
            <person name="Cannon C."/>
            <person name="Castanera R."/>
            <person name="Culley D."/>
            <person name="Daum C."/>
            <person name="Ezra D."/>
            <person name="Gonzalez J."/>
            <person name="Henrissat B."/>
            <person name="Kuo A."/>
            <person name="Liang C."/>
            <person name="Lipzen A."/>
            <person name="Lutzoni F."/>
            <person name="Magnuson J."/>
            <person name="Mondo S."/>
            <person name="Nolan M."/>
            <person name="Ohm R."/>
            <person name="Pangilinan J."/>
            <person name="Park H.-J."/>
            <person name="Ramirez L."/>
            <person name="Alfaro M."/>
            <person name="Sun H."/>
            <person name="Tritt A."/>
            <person name="Yoshinaga Y."/>
            <person name="Zwiers L.-H."/>
            <person name="Turgeon B."/>
            <person name="Goodwin S."/>
            <person name="Spatafora J."/>
            <person name="Crous P."/>
            <person name="Grigoriev I."/>
        </authorList>
    </citation>
    <scope>NUCLEOTIDE SEQUENCE</scope>
    <source>
        <strain evidence="8">CBS 110217</strain>
    </source>
</reference>
<dbReference type="InterPro" id="IPR036390">
    <property type="entry name" value="WH_DNA-bd_sf"/>
</dbReference>
<proteinExistence type="inferred from homology"/>
<sequence>MSSTPGALKRKHSGKTIKELFTTQSKPNLAAAAPLSPTKKRSRRQSSPIAAPEVATPPATTGNMSTAEMYHFPSKRADISGNADVVDISTSPDNSPAKANGQRSGMRRAAPNMHANGGPKRLLVKNFKPTRKVDPKVFLDQTWQKIDKALDTIFAQGAIDFSLEELYRGVENVCRQGMAKDVKERLVTKSKDYVGGTLKAKVKESLGRRNVEVLQATLHAWAVWNEQVKYLDWIFCYLDRAYLLPRHESLRDISIELFSANVFAHSKLNPRIVDGACDLVAADRTGGDLDSDMFSKTVNMFHDLQVYTKHFEPRLLELSQGYIAAWADDEAEKPLPEYVKSSRALMDREMSRVAKFGLPNTTKRDLLTLLEDHLISRKEQRLINQDDLADLLEAHAVEDLEQLYTLLERRRLGASLRAGFVKWIEDEGTAIVFNEKEQDSMVVHLLTLKRQSDVVWKVSFHRDSELGHGLRESFELFMNKTKKTNASWGTDNSKTGEMIAKYVDILLRGGAKAIPASLSRRAEQPAVVEAEEENEEVVFDEDTEVNNQLDQVLDLFRFVHGKAVFEAFYKKDLARRLLMGRSASADAERSMLSRLKTECGAGFTANLEQMFRDIELSREEMASYKNISEERNEKLAVDVNVSILSASSWPTYPTVPVIIPPQIKQAIDKFEVHYKAKHSGRKLEFKHSLAHCQVKAKFPKGNKELVVSSFQSIVLLLFNGLKQDEHIDYNYLKEATGLPPAELNRTLQSLACAKIRPLTKHPKSRDISPTDTFTLNTHFTDAKYRIKINTVQLKETPAENKETHERVAADRNYETQAAIVRILKARKRISHAELVAETIKATRSRGTLEVSGIKKNIDRLIEKEFLEREEDNAGWYAYIA</sequence>
<feature type="region of interest" description="Disordered" evidence="6">
    <location>
        <begin position="89"/>
        <end position="120"/>
    </location>
</feature>
<dbReference type="FunFam" id="1.10.10.10:FF:000014">
    <property type="entry name" value="Cullin 1"/>
    <property type="match status" value="1"/>
</dbReference>
<dbReference type="GO" id="GO:0031625">
    <property type="term" value="F:ubiquitin protein ligase binding"/>
    <property type="evidence" value="ECO:0007669"/>
    <property type="project" value="InterPro"/>
</dbReference>
<protein>
    <submittedName>
        <fullName evidence="8">Cullin-domain-containing protein</fullName>
    </submittedName>
</protein>
<dbReference type="InterPro" id="IPR036317">
    <property type="entry name" value="Cullin_homology_sf"/>
</dbReference>
<dbReference type="PANTHER" id="PTHR11932">
    <property type="entry name" value="CULLIN"/>
    <property type="match status" value="1"/>
</dbReference>
<feature type="compositionally biased region" description="Low complexity" evidence="6">
    <location>
        <begin position="48"/>
        <end position="61"/>
    </location>
</feature>
<evidence type="ECO:0000313" key="8">
    <source>
        <dbReference type="EMBL" id="KAF2025206.1"/>
    </source>
</evidence>
<dbReference type="EMBL" id="ML978272">
    <property type="protein sequence ID" value="KAF2025206.1"/>
    <property type="molecule type" value="Genomic_DNA"/>
</dbReference>
<dbReference type="InterPro" id="IPR019559">
    <property type="entry name" value="Cullin_neddylation_domain"/>
</dbReference>
<dbReference type="Pfam" id="PF10557">
    <property type="entry name" value="Cullin_Nedd8"/>
    <property type="match status" value="1"/>
</dbReference>
<dbReference type="SMART" id="SM00884">
    <property type="entry name" value="Cullin_Nedd8"/>
    <property type="match status" value="1"/>
</dbReference>
<dbReference type="Proteomes" id="UP000799777">
    <property type="component" value="Unassembled WGS sequence"/>
</dbReference>
<dbReference type="AlphaFoldDB" id="A0A9P4H1X6"/>
<dbReference type="InterPro" id="IPR016159">
    <property type="entry name" value="Cullin_repeat-like_dom_sf"/>
</dbReference>
<feature type="domain" description="Cullin family profile" evidence="7">
    <location>
        <begin position="494"/>
        <end position="751"/>
    </location>
</feature>
<accession>A0A9P4H1X6</accession>
<dbReference type="GO" id="GO:0006511">
    <property type="term" value="P:ubiquitin-dependent protein catabolic process"/>
    <property type="evidence" value="ECO:0007669"/>
    <property type="project" value="InterPro"/>
</dbReference>
<dbReference type="FunFam" id="1.20.1310.10:FF:000031">
    <property type="entry name" value="Ubiquitin ligase subunit CulD"/>
    <property type="match status" value="1"/>
</dbReference>
<dbReference type="InterPro" id="IPR001373">
    <property type="entry name" value="Cullin_N"/>
</dbReference>
<dbReference type="SUPFAM" id="SSF74788">
    <property type="entry name" value="Cullin repeat-like"/>
    <property type="match status" value="1"/>
</dbReference>
<evidence type="ECO:0000256" key="3">
    <source>
        <dbReference type="ARBA" id="ARBA00022843"/>
    </source>
</evidence>
<evidence type="ECO:0000256" key="2">
    <source>
        <dbReference type="ARBA" id="ARBA00022499"/>
    </source>
</evidence>
<keyword evidence="2" id="KW-1017">Isopeptide bond</keyword>
<comment type="caution">
    <text evidence="8">The sequence shown here is derived from an EMBL/GenBank/DDBJ whole genome shotgun (WGS) entry which is preliminary data.</text>
</comment>
<feature type="region of interest" description="Disordered" evidence="6">
    <location>
        <begin position="1"/>
        <end position="65"/>
    </location>
</feature>
<dbReference type="Gene3D" id="3.30.230.130">
    <property type="entry name" value="Cullin, Chain C, Domain 2"/>
    <property type="match status" value="1"/>
</dbReference>
<keyword evidence="3" id="KW-0832">Ubl conjugation</keyword>
<evidence type="ECO:0000259" key="7">
    <source>
        <dbReference type="PROSITE" id="PS50069"/>
    </source>
</evidence>